<protein>
    <submittedName>
        <fullName evidence="2">Uncharacterized protein</fullName>
    </submittedName>
</protein>
<dbReference type="Gramene" id="Psat04G0365100-T1">
    <property type="protein sequence ID" value="KAI5419565.1"/>
    <property type="gene ID" value="KIW84_043651"/>
</dbReference>
<evidence type="ECO:0000313" key="3">
    <source>
        <dbReference type="Proteomes" id="UP001058974"/>
    </source>
</evidence>
<evidence type="ECO:0000313" key="2">
    <source>
        <dbReference type="EMBL" id="KAI5419565.1"/>
    </source>
</evidence>
<proteinExistence type="predicted"/>
<evidence type="ECO:0000313" key="1">
    <source>
        <dbReference type="EMBL" id="KAI5419561.1"/>
    </source>
</evidence>
<reference evidence="2 3" key="1">
    <citation type="journal article" date="2022" name="Nat. Genet.">
        <title>Improved pea reference genome and pan-genome highlight genomic features and evolutionary characteristics.</title>
        <authorList>
            <person name="Yang T."/>
            <person name="Liu R."/>
            <person name="Luo Y."/>
            <person name="Hu S."/>
            <person name="Wang D."/>
            <person name="Wang C."/>
            <person name="Pandey M.K."/>
            <person name="Ge S."/>
            <person name="Xu Q."/>
            <person name="Li N."/>
            <person name="Li G."/>
            <person name="Huang Y."/>
            <person name="Saxena R.K."/>
            <person name="Ji Y."/>
            <person name="Li M."/>
            <person name="Yan X."/>
            <person name="He Y."/>
            <person name="Liu Y."/>
            <person name="Wang X."/>
            <person name="Xiang C."/>
            <person name="Varshney R.K."/>
            <person name="Ding H."/>
            <person name="Gao S."/>
            <person name="Zong X."/>
        </authorList>
    </citation>
    <scope>NUCLEOTIDE SEQUENCE [LARGE SCALE GENOMIC DNA]</scope>
    <source>
        <strain evidence="2 3">cv. Zhongwan 6</strain>
    </source>
</reference>
<organism evidence="2 3">
    <name type="scientific">Pisum sativum</name>
    <name type="common">Garden pea</name>
    <name type="synonym">Lathyrus oleraceus</name>
    <dbReference type="NCBI Taxonomy" id="3888"/>
    <lineage>
        <taxon>Eukaryota</taxon>
        <taxon>Viridiplantae</taxon>
        <taxon>Streptophyta</taxon>
        <taxon>Embryophyta</taxon>
        <taxon>Tracheophyta</taxon>
        <taxon>Spermatophyta</taxon>
        <taxon>Magnoliopsida</taxon>
        <taxon>eudicotyledons</taxon>
        <taxon>Gunneridae</taxon>
        <taxon>Pentapetalae</taxon>
        <taxon>rosids</taxon>
        <taxon>fabids</taxon>
        <taxon>Fabales</taxon>
        <taxon>Fabaceae</taxon>
        <taxon>Papilionoideae</taxon>
        <taxon>50 kb inversion clade</taxon>
        <taxon>NPAAA clade</taxon>
        <taxon>Hologalegina</taxon>
        <taxon>IRL clade</taxon>
        <taxon>Fabeae</taxon>
        <taxon>Lathyrus</taxon>
    </lineage>
</organism>
<sequence>MKRKKKSRKERFLQSVAAVVVMDAKKAGLQVRFWGFRFSLLQIFASRKEVGKYDELGLPKNDEDSLLVPRSRNQYNTNLGIFPVHRNCWRDIFDAVSQTRRLVYITGWSA</sequence>
<accession>A0A9D4XI15</accession>
<dbReference type="EMBL" id="JAMSHJ010000004">
    <property type="protein sequence ID" value="KAI5419565.1"/>
    <property type="molecule type" value="Genomic_DNA"/>
</dbReference>
<dbReference type="Proteomes" id="UP001058974">
    <property type="component" value="Chromosome 4"/>
</dbReference>
<keyword evidence="3" id="KW-1185">Reference proteome</keyword>
<name>A0A9D4XI15_PEA</name>
<gene>
    <name evidence="1" type="ORF">KIW84_043649</name>
    <name evidence="2" type="ORF">KIW84_043651</name>
</gene>
<dbReference type="EMBL" id="JAMSHJ010000004">
    <property type="protein sequence ID" value="KAI5419561.1"/>
    <property type="molecule type" value="Genomic_DNA"/>
</dbReference>
<dbReference type="AlphaFoldDB" id="A0A9D4XI15"/>
<dbReference type="Gramene" id="Psat04G0364900-T1">
    <property type="protein sequence ID" value="KAI5419561.1"/>
    <property type="gene ID" value="KIW84_043649"/>
</dbReference>
<comment type="caution">
    <text evidence="2">The sequence shown here is derived from an EMBL/GenBank/DDBJ whole genome shotgun (WGS) entry which is preliminary data.</text>
</comment>